<sequence>MTDRAQRPFWFHQIVEYLIGIGIIGLGLQDLRPTVPLIGGVIILVNAASARGPLGAFRFIGRQVHRWLDLVAWVALLALAIQPWIPVEMISRAALIGVVIPLGSVWWYTDWAEKPARQARRAASAGGRSEEFGRAAGRKAGAAWRAAKQFTERD</sequence>
<dbReference type="AlphaFoldDB" id="A0A2G6KBE9"/>
<proteinExistence type="predicted"/>
<evidence type="ECO:0000313" key="4">
    <source>
        <dbReference type="Proteomes" id="UP000230914"/>
    </source>
</evidence>
<accession>A0A2G6KBE9</accession>
<feature type="compositionally biased region" description="Low complexity" evidence="1">
    <location>
        <begin position="134"/>
        <end position="148"/>
    </location>
</feature>
<feature type="region of interest" description="Disordered" evidence="1">
    <location>
        <begin position="122"/>
        <end position="154"/>
    </location>
</feature>
<evidence type="ECO:0000256" key="2">
    <source>
        <dbReference type="SAM" id="Phobius"/>
    </source>
</evidence>
<gene>
    <name evidence="3" type="ORF">CSA55_02485</name>
</gene>
<evidence type="ECO:0000256" key="1">
    <source>
        <dbReference type="SAM" id="MobiDB-lite"/>
    </source>
</evidence>
<keyword evidence="2" id="KW-0812">Transmembrane</keyword>
<feature type="transmembrane region" description="Helical" evidence="2">
    <location>
        <begin position="90"/>
        <end position="108"/>
    </location>
</feature>
<dbReference type="EMBL" id="PDSL01000039">
    <property type="protein sequence ID" value="PIE32991.1"/>
    <property type="molecule type" value="Genomic_DNA"/>
</dbReference>
<dbReference type="Proteomes" id="UP000230914">
    <property type="component" value="Unassembled WGS sequence"/>
</dbReference>
<name>A0A2G6KBE9_9ACTN</name>
<evidence type="ECO:0000313" key="3">
    <source>
        <dbReference type="EMBL" id="PIE32991.1"/>
    </source>
</evidence>
<reference evidence="3 4" key="1">
    <citation type="submission" date="2017-10" db="EMBL/GenBank/DDBJ databases">
        <title>Novel microbial diversity and functional potential in the marine mammal oral microbiome.</title>
        <authorList>
            <person name="Dudek N.K."/>
            <person name="Sun C.L."/>
            <person name="Burstein D."/>
            <person name="Kantor R.S."/>
            <person name="Aliaga Goltsman D.S."/>
            <person name="Bik E.M."/>
            <person name="Thomas B.C."/>
            <person name="Banfield J.F."/>
            <person name="Relman D.A."/>
        </authorList>
    </citation>
    <scope>NUCLEOTIDE SEQUENCE [LARGE SCALE GENOMIC DNA]</scope>
    <source>
        <strain evidence="3">DOLJORAL78_61_10</strain>
    </source>
</reference>
<comment type="caution">
    <text evidence="3">The sequence shown here is derived from an EMBL/GenBank/DDBJ whole genome shotgun (WGS) entry which is preliminary data.</text>
</comment>
<keyword evidence="2" id="KW-1133">Transmembrane helix</keyword>
<feature type="transmembrane region" description="Helical" evidence="2">
    <location>
        <begin position="66"/>
        <end position="84"/>
    </location>
</feature>
<feature type="transmembrane region" description="Helical" evidence="2">
    <location>
        <begin position="9"/>
        <end position="28"/>
    </location>
</feature>
<feature type="transmembrane region" description="Helical" evidence="2">
    <location>
        <begin position="34"/>
        <end position="54"/>
    </location>
</feature>
<organism evidence="3 4">
    <name type="scientific">Ilumatobacter coccineus</name>
    <dbReference type="NCBI Taxonomy" id="467094"/>
    <lineage>
        <taxon>Bacteria</taxon>
        <taxon>Bacillati</taxon>
        <taxon>Actinomycetota</taxon>
        <taxon>Acidimicrobiia</taxon>
        <taxon>Acidimicrobiales</taxon>
        <taxon>Ilumatobacteraceae</taxon>
        <taxon>Ilumatobacter</taxon>
    </lineage>
</organism>
<protein>
    <submittedName>
        <fullName evidence="3">Uncharacterized protein</fullName>
    </submittedName>
</protein>
<keyword evidence="2" id="KW-0472">Membrane</keyword>